<comment type="caution">
    <text evidence="2">The sequence shown here is derived from an EMBL/GenBank/DDBJ whole genome shotgun (WGS) entry which is preliminary data.</text>
</comment>
<feature type="domain" description="Spore protein YkvP/CgeB glycosyl transferase-like" evidence="1">
    <location>
        <begin position="204"/>
        <end position="347"/>
    </location>
</feature>
<organism evidence="2 3">
    <name type="scientific">Dyadobacter sediminis</name>
    <dbReference type="NCBI Taxonomy" id="1493691"/>
    <lineage>
        <taxon>Bacteria</taxon>
        <taxon>Pseudomonadati</taxon>
        <taxon>Bacteroidota</taxon>
        <taxon>Cytophagia</taxon>
        <taxon>Cytophagales</taxon>
        <taxon>Spirosomataceae</taxon>
        <taxon>Dyadobacter</taxon>
    </lineage>
</organism>
<evidence type="ECO:0000313" key="3">
    <source>
        <dbReference type="Proteomes" id="UP000309788"/>
    </source>
</evidence>
<dbReference type="Pfam" id="PF13524">
    <property type="entry name" value="Glyco_trans_1_2"/>
    <property type="match status" value="1"/>
</dbReference>
<gene>
    <name evidence="2" type="ORF">FEM55_02980</name>
</gene>
<name>A0A5R9KIT9_9BACT</name>
<dbReference type="OrthoDB" id="9813806at2"/>
<proteinExistence type="predicted"/>
<evidence type="ECO:0000313" key="2">
    <source>
        <dbReference type="EMBL" id="TLU96125.1"/>
    </source>
</evidence>
<dbReference type="EMBL" id="VCEI01000011">
    <property type="protein sequence ID" value="TLU96125.1"/>
    <property type="molecule type" value="Genomic_DNA"/>
</dbReference>
<protein>
    <recommendedName>
        <fullName evidence="1">Spore protein YkvP/CgeB glycosyl transferase-like domain-containing protein</fullName>
    </recommendedName>
</protein>
<sequence length="362" mass="40739">MKFAFFGSSLVSAYWNGAATYYRGIIRAMNERGHTITFYEPDAYDRQKNRDMADPEWARIVVYHPSEADVFRVLHDAMDADVIIKTSGVGVFDELLETEVAKLKDAGKFVIFWDVDAPATLDRVHTNDGDYFKELIPKYDLVLTYGGGDPVINAYTDLGAKKCYPIYNALDPSTHHPVEKDSRFDVDLVFLGNRLPDREKRVEDFFLKVAADMPDQKFILGGNGWHDKPMTENINYIGHVFTKDHNALNCSPKAVLNISRDSMAKYGFSPATRVFEAAGAGACIITDYWEGIEFFFEPGREILVARSGEEVKALLSALDPEKALHIGQAALEKVLEKHTYTHRAAELDIILQSELVDNRAVL</sequence>
<dbReference type="InterPro" id="IPR055259">
    <property type="entry name" value="YkvP/CgeB_Glyco_trans-like"/>
</dbReference>
<dbReference type="Proteomes" id="UP000309788">
    <property type="component" value="Unassembled WGS sequence"/>
</dbReference>
<reference evidence="2 3" key="1">
    <citation type="submission" date="2019-05" db="EMBL/GenBank/DDBJ databases">
        <authorList>
            <person name="Qu J.-H."/>
        </authorList>
    </citation>
    <scope>NUCLEOTIDE SEQUENCE [LARGE SCALE GENOMIC DNA]</scope>
    <source>
        <strain evidence="2 3">Z12</strain>
    </source>
</reference>
<accession>A0A5R9KIT9</accession>
<dbReference type="SUPFAM" id="SSF53756">
    <property type="entry name" value="UDP-Glycosyltransferase/glycogen phosphorylase"/>
    <property type="match status" value="1"/>
</dbReference>
<evidence type="ECO:0000259" key="1">
    <source>
        <dbReference type="Pfam" id="PF13524"/>
    </source>
</evidence>
<dbReference type="AlphaFoldDB" id="A0A5R9KIT9"/>
<dbReference type="RefSeq" id="WP_138279821.1">
    <property type="nucleotide sequence ID" value="NZ_BMGE01000001.1"/>
</dbReference>
<keyword evidence="3" id="KW-1185">Reference proteome</keyword>
<dbReference type="Gene3D" id="3.40.50.2000">
    <property type="entry name" value="Glycogen Phosphorylase B"/>
    <property type="match status" value="1"/>
</dbReference>